<dbReference type="Proteomes" id="UP001140560">
    <property type="component" value="Unassembled WGS sequence"/>
</dbReference>
<organism evidence="1 2">
    <name type="scientific">Neocucurbitaria cava</name>
    <dbReference type="NCBI Taxonomy" id="798079"/>
    <lineage>
        <taxon>Eukaryota</taxon>
        <taxon>Fungi</taxon>
        <taxon>Dikarya</taxon>
        <taxon>Ascomycota</taxon>
        <taxon>Pezizomycotina</taxon>
        <taxon>Dothideomycetes</taxon>
        <taxon>Pleosporomycetidae</taxon>
        <taxon>Pleosporales</taxon>
        <taxon>Pleosporineae</taxon>
        <taxon>Cucurbitariaceae</taxon>
        <taxon>Neocucurbitaria</taxon>
    </lineage>
</organism>
<keyword evidence="1" id="KW-0238">DNA-binding</keyword>
<gene>
    <name evidence="1" type="primary">AZF1_2</name>
    <name evidence="1" type="ORF">N0V83_007414</name>
</gene>
<accession>A0A9W8Y6C7</accession>
<dbReference type="OrthoDB" id="427030at2759"/>
<dbReference type="AlphaFoldDB" id="A0A9W8Y6C7"/>
<dbReference type="GO" id="GO:0003677">
    <property type="term" value="F:DNA binding"/>
    <property type="evidence" value="ECO:0007669"/>
    <property type="project" value="UniProtKB-KW"/>
</dbReference>
<protein>
    <submittedName>
        <fullName evidence="1">DNA-binding transcription factor</fullName>
    </submittedName>
</protein>
<dbReference type="EMBL" id="JAPEUY010000013">
    <property type="protein sequence ID" value="KAJ4366886.1"/>
    <property type="molecule type" value="Genomic_DNA"/>
</dbReference>
<evidence type="ECO:0000313" key="1">
    <source>
        <dbReference type="EMBL" id="KAJ4366886.1"/>
    </source>
</evidence>
<comment type="caution">
    <text evidence="1">The sequence shown here is derived from an EMBL/GenBank/DDBJ whole genome shotgun (WGS) entry which is preliminary data.</text>
</comment>
<reference evidence="1" key="1">
    <citation type="submission" date="2022-10" db="EMBL/GenBank/DDBJ databases">
        <title>Tapping the CABI collections for fungal endophytes: first genome assemblies for Collariella, Neodidymelliopsis, Ascochyta clinopodiicola, Didymella pomorum, Didymosphaeria variabile, Neocosmospora piperis and Neocucurbitaria cava.</title>
        <authorList>
            <person name="Hill R."/>
        </authorList>
    </citation>
    <scope>NUCLEOTIDE SEQUENCE</scope>
    <source>
        <strain evidence="1">IMI 356814</strain>
    </source>
</reference>
<evidence type="ECO:0000313" key="2">
    <source>
        <dbReference type="Proteomes" id="UP001140560"/>
    </source>
</evidence>
<keyword evidence="2" id="KW-1185">Reference proteome</keyword>
<sequence>MAAVVAAHHVGLWQQRREPSTHYSNMQLTGLMPSYETSRSVTTTPVSRSFTPTTTHMDISMPLFSTNGLPTSVPYQSGAFAFDSIPVNPYNMQQTSYYPSNASQTVSYAPVSEIRPLPTVRDTRSAFITDRTPVVKSESTSPIQSNSMFNDPAYAVECKRSSSEPLEGSGINFATDVDTLMKAIQAKQTTTVPQQETRVGTYNPLFW</sequence>
<proteinExistence type="predicted"/>
<name>A0A9W8Y6C7_9PLEO</name>